<accession>A0ACB8G2V2</accession>
<evidence type="ECO:0000313" key="2">
    <source>
        <dbReference type="Proteomes" id="UP000827872"/>
    </source>
</evidence>
<reference evidence="1" key="1">
    <citation type="submission" date="2021-08" db="EMBL/GenBank/DDBJ databases">
        <title>The first chromosome-level gecko genome reveals the dynamic sex chromosomes of Neotropical dwarf geckos (Sphaerodactylidae: Sphaerodactylus).</title>
        <authorList>
            <person name="Pinto B.J."/>
            <person name="Keating S.E."/>
            <person name="Gamble T."/>
        </authorList>
    </citation>
    <scope>NUCLEOTIDE SEQUENCE</scope>
    <source>
        <strain evidence="1">TG3544</strain>
    </source>
</reference>
<sequence length="190" mass="21500">MGCNCRSKCKCLGLCKENLFSSCTSSLRAPNRLSPQLHIPLVFKHQTKGNRIYLLCTESNWPVSGHPQSYLLFLMLVNPEKHLPSILSMLESIFKHIKHVGVRSRTCLARVGKIHPLTTLLINEDSKVVKEELGIHYSECVEMNVFIQSLFPPGTKRPVALAIYCVMYTDGKCSDCMVSIQSMMQQLLRM</sequence>
<dbReference type="EMBL" id="CM037615">
    <property type="protein sequence ID" value="KAH8013839.1"/>
    <property type="molecule type" value="Genomic_DNA"/>
</dbReference>
<gene>
    <name evidence="1" type="ORF">K3G42_022519</name>
</gene>
<name>A0ACB8G2V2_9SAUR</name>
<comment type="caution">
    <text evidence="1">The sequence shown here is derived from an EMBL/GenBank/DDBJ whole genome shotgun (WGS) entry which is preliminary data.</text>
</comment>
<evidence type="ECO:0000313" key="1">
    <source>
        <dbReference type="EMBL" id="KAH8013839.1"/>
    </source>
</evidence>
<protein>
    <submittedName>
        <fullName evidence="1">Uncharacterized protein</fullName>
    </submittedName>
</protein>
<organism evidence="1 2">
    <name type="scientific">Sphaerodactylus townsendi</name>
    <dbReference type="NCBI Taxonomy" id="933632"/>
    <lineage>
        <taxon>Eukaryota</taxon>
        <taxon>Metazoa</taxon>
        <taxon>Chordata</taxon>
        <taxon>Craniata</taxon>
        <taxon>Vertebrata</taxon>
        <taxon>Euteleostomi</taxon>
        <taxon>Lepidosauria</taxon>
        <taxon>Squamata</taxon>
        <taxon>Bifurcata</taxon>
        <taxon>Gekkota</taxon>
        <taxon>Sphaerodactylidae</taxon>
        <taxon>Sphaerodactylus</taxon>
    </lineage>
</organism>
<dbReference type="Proteomes" id="UP000827872">
    <property type="component" value="Linkage Group LG02"/>
</dbReference>
<keyword evidence="2" id="KW-1185">Reference proteome</keyword>
<proteinExistence type="predicted"/>